<proteinExistence type="predicted"/>
<comment type="caution">
    <text evidence="1">The sequence shown here is derived from an EMBL/GenBank/DDBJ whole genome shotgun (WGS) entry which is preliminary data.</text>
</comment>
<evidence type="ECO:0000313" key="2">
    <source>
        <dbReference type="Proteomes" id="UP000789375"/>
    </source>
</evidence>
<reference evidence="1" key="1">
    <citation type="submission" date="2021-06" db="EMBL/GenBank/DDBJ databases">
        <authorList>
            <person name="Kallberg Y."/>
            <person name="Tangrot J."/>
            <person name="Rosling A."/>
        </authorList>
    </citation>
    <scope>NUCLEOTIDE SEQUENCE</scope>
    <source>
        <strain evidence="1">87-6 pot B 2015</strain>
    </source>
</reference>
<sequence length="222" mass="24792">NESVVVSLKNFIRKLLNLIKRSLIPNEPLMTHTRDLLNNNFGTHILTGGQPCTIPLLREDMLNPIRVGIKGFINALSNLNSSNFYKEINRVKTGSLITLLLPNPDVKQKDSNSTGSGVSWSDYSDIGGVSFTDPSIFPLASDQISNCRKRFIVEQTGVYLESYYHILKTLQPFQKYLVTNATVNVETPFYADLSVLCTSNSQILKLNVADTNSHDEVAERID</sequence>
<accession>A0A9N9HBH6</accession>
<keyword evidence="2" id="KW-1185">Reference proteome</keyword>
<dbReference type="Proteomes" id="UP000789375">
    <property type="component" value="Unassembled WGS sequence"/>
</dbReference>
<dbReference type="EMBL" id="CAJVPP010005923">
    <property type="protein sequence ID" value="CAG8671707.1"/>
    <property type="molecule type" value="Genomic_DNA"/>
</dbReference>
<name>A0A9N9HBH6_FUNMO</name>
<dbReference type="AlphaFoldDB" id="A0A9N9HBH6"/>
<evidence type="ECO:0000313" key="1">
    <source>
        <dbReference type="EMBL" id="CAG8671707.1"/>
    </source>
</evidence>
<protein>
    <submittedName>
        <fullName evidence="1">8755_t:CDS:1</fullName>
    </submittedName>
</protein>
<organism evidence="1 2">
    <name type="scientific">Funneliformis mosseae</name>
    <name type="common">Endomycorrhizal fungus</name>
    <name type="synonym">Glomus mosseae</name>
    <dbReference type="NCBI Taxonomy" id="27381"/>
    <lineage>
        <taxon>Eukaryota</taxon>
        <taxon>Fungi</taxon>
        <taxon>Fungi incertae sedis</taxon>
        <taxon>Mucoromycota</taxon>
        <taxon>Glomeromycotina</taxon>
        <taxon>Glomeromycetes</taxon>
        <taxon>Glomerales</taxon>
        <taxon>Glomeraceae</taxon>
        <taxon>Funneliformis</taxon>
    </lineage>
</organism>
<gene>
    <name evidence="1" type="ORF">FMOSSE_LOCUS12445</name>
</gene>
<feature type="non-terminal residue" evidence="1">
    <location>
        <position position="1"/>
    </location>
</feature>